<name>A0ABT0LFS9_9GAMM</name>
<organism evidence="2 3">
    <name type="scientific">Shewanella surugensis</name>
    <dbReference type="NCBI Taxonomy" id="212020"/>
    <lineage>
        <taxon>Bacteria</taxon>
        <taxon>Pseudomonadati</taxon>
        <taxon>Pseudomonadota</taxon>
        <taxon>Gammaproteobacteria</taxon>
        <taxon>Alteromonadales</taxon>
        <taxon>Shewanellaceae</taxon>
        <taxon>Shewanella</taxon>
    </lineage>
</organism>
<sequence length="443" mass="50411">MNKIILYLAIAIIVISILSLIFSPQNSTPSETASHYPCQFPTQAPHPDATQTDFNQFSWRLFIALNWPVKSQLRGQPDCRFSLDDKQQSVWQSYKNINDIFIEQGQIPSPWNQTQNETPLSQLTKVTNQASNLAELQKIGGWVIDQQGNPTYYEILVNQISFDYIVKNKLYDYNTLIDKDNINFPDSSTQIKASWRILNPPQDEISRYITKQANIRLFDQQGQAKNQTTNAILGLVGLHIITKASGYPQWIWSTFEHRNNVPIQMMENNSLVNQPQTGINYHYYDANARASDVNQSPCLWMERPTINGMKSNNDTKKSPLICQPKSNISFQTPTPLERYTPINEMTKEVNQYQQENTPVQYTVLENYQLIATQYPTQPDHPSDPLGQPNPKLAANITMESYVQASSSCIGCHSQASAPNSQYPSDYSYLFLSVNIPTPKPTAQ</sequence>
<dbReference type="EMBL" id="JAKIKS010000087">
    <property type="protein sequence ID" value="MCL1126414.1"/>
    <property type="molecule type" value="Genomic_DNA"/>
</dbReference>
<protein>
    <recommendedName>
        <fullName evidence="4">Cytochrome C</fullName>
    </recommendedName>
</protein>
<reference evidence="2 3" key="1">
    <citation type="submission" date="2022-01" db="EMBL/GenBank/DDBJ databases">
        <title>Whole genome-based taxonomy of the Shewanellaceae.</title>
        <authorList>
            <person name="Martin-Rodriguez A.J."/>
        </authorList>
    </citation>
    <scope>NUCLEOTIDE SEQUENCE [LARGE SCALE GENOMIC DNA]</scope>
    <source>
        <strain evidence="2 3">DSM 17177</strain>
    </source>
</reference>
<evidence type="ECO:0000256" key="1">
    <source>
        <dbReference type="SAM" id="Phobius"/>
    </source>
</evidence>
<proteinExistence type="predicted"/>
<keyword evidence="1" id="KW-0472">Membrane</keyword>
<dbReference type="Proteomes" id="UP001203423">
    <property type="component" value="Unassembled WGS sequence"/>
</dbReference>
<keyword evidence="1" id="KW-1133">Transmembrane helix</keyword>
<feature type="transmembrane region" description="Helical" evidence="1">
    <location>
        <begin position="5"/>
        <end position="22"/>
    </location>
</feature>
<keyword evidence="3" id="KW-1185">Reference proteome</keyword>
<evidence type="ECO:0000313" key="3">
    <source>
        <dbReference type="Proteomes" id="UP001203423"/>
    </source>
</evidence>
<evidence type="ECO:0008006" key="4">
    <source>
        <dbReference type="Google" id="ProtNLM"/>
    </source>
</evidence>
<keyword evidence="1" id="KW-0812">Transmembrane</keyword>
<dbReference type="RefSeq" id="WP_248941803.1">
    <property type="nucleotide sequence ID" value="NZ_JAKIKS010000087.1"/>
</dbReference>
<accession>A0ABT0LFS9</accession>
<gene>
    <name evidence="2" type="ORF">L2764_18475</name>
</gene>
<comment type="caution">
    <text evidence="2">The sequence shown here is derived from an EMBL/GenBank/DDBJ whole genome shotgun (WGS) entry which is preliminary data.</text>
</comment>
<evidence type="ECO:0000313" key="2">
    <source>
        <dbReference type="EMBL" id="MCL1126414.1"/>
    </source>
</evidence>